<dbReference type="InterPro" id="IPR045063">
    <property type="entry name" value="Dynamin_N"/>
</dbReference>
<dbReference type="Proteomes" id="UP000244890">
    <property type="component" value="Chromosome"/>
</dbReference>
<reference evidence="2 3" key="1">
    <citation type="submission" date="2017-06" db="EMBL/GenBank/DDBJ databases">
        <title>Complete genome of Helicobacter apodemus.</title>
        <authorList>
            <person name="Cho S."/>
        </authorList>
    </citation>
    <scope>NUCLEOTIDE SEQUENCE [LARGE SCALE GENOMIC DNA]</scope>
    <source>
        <strain evidence="3">SNUVETPUB-15-01</strain>
    </source>
</reference>
<dbReference type="SUPFAM" id="SSF52540">
    <property type="entry name" value="P-loop containing nucleoside triphosphate hydrolases"/>
    <property type="match status" value="1"/>
</dbReference>
<evidence type="ECO:0000313" key="3">
    <source>
        <dbReference type="Proteomes" id="UP000244890"/>
    </source>
</evidence>
<gene>
    <name evidence="2" type="ORF">CDV25_09800</name>
</gene>
<protein>
    <recommendedName>
        <fullName evidence="1">Dynamin N-terminal domain-containing protein</fullName>
    </recommendedName>
</protein>
<organism evidence="2 3">
    <name type="scientific">Helicobacter apodemus</name>
    <dbReference type="NCBI Taxonomy" id="135569"/>
    <lineage>
        <taxon>Bacteria</taxon>
        <taxon>Pseudomonadati</taxon>
        <taxon>Campylobacterota</taxon>
        <taxon>Epsilonproteobacteria</taxon>
        <taxon>Campylobacterales</taxon>
        <taxon>Helicobacteraceae</taxon>
        <taxon>Helicobacter</taxon>
    </lineage>
</organism>
<evidence type="ECO:0000259" key="1">
    <source>
        <dbReference type="Pfam" id="PF00350"/>
    </source>
</evidence>
<dbReference type="KEGG" id="had:CDV25_09800"/>
<dbReference type="EMBL" id="CP021886">
    <property type="protein sequence ID" value="AWI35021.1"/>
    <property type="molecule type" value="Genomic_DNA"/>
</dbReference>
<evidence type="ECO:0000313" key="2">
    <source>
        <dbReference type="EMBL" id="AWI35021.1"/>
    </source>
</evidence>
<proteinExistence type="predicted"/>
<dbReference type="RefSeq" id="WP_108911776.1">
    <property type="nucleotide sequence ID" value="NZ_CP021886.1"/>
</dbReference>
<dbReference type="PANTHER" id="PTHR43681:SF1">
    <property type="entry name" value="SARCALUMENIN"/>
    <property type="match status" value="1"/>
</dbReference>
<dbReference type="OrthoDB" id="1100581at2"/>
<feature type="domain" description="Dynamin N-terminal" evidence="1">
    <location>
        <begin position="56"/>
        <end position="208"/>
    </location>
</feature>
<sequence length="664" mass="77536">MLETYIKQCQEILESNTKRTPLQKFIFEICKNLNPNDCSLEFIQQLQNQPKEPLQIAVIGQFSSGKSTFLNALLGQSILPTGVTPITSKVCKICYGEEYVLEVLYKDGRRFLHDVEFFHSLNRQNSEDIDYFCLYAPLLFLKGMNFLDTPGFNSQNIEDTLVTQRILENVDGVIWITLIDNAGKNSEKLLLKEMIQRYAQKSLCVLNQKDRLKNEEEIQISLAYTQNAFEGMFAKIIPVSSKEALRARLNTQKKILESFFLKISHHIANSPKTQESLGIFEDYYYKKREEIQIEISHLGENESLMEKSNMPLIFEFFNEVIKPQANVTKEYRVLKKLKEMHIRLHLQYHKIYLCYGGLQKILSNHYQNVSLKCLKHQEQEQKRFNDIYGNLDLLLDVLAQKIYTSLEKIQFSYEVKQKGIFTQKTYKHTKETFVLPIEKLQISLQNIDTQLVKDFKALSVQIRDFYGVILGFISGFSNALKKEIQIWINKEIKKQEIYKYAPNNQALKNLQEFSQNHYETLLVDFFSNDLKATSYLQSELFFLSHFIGVNYNNCITLVLNTLDLKIKNALQKFQENPMEFALFVPTLENIREILNTAFCFEQFQARLFGPMNLLKKTYSQFNTHLQEIIEDKIANIESEKCEIKEEMNTISKNLGKISEFSKGT</sequence>
<accession>A0A2U8FFF4</accession>
<name>A0A2U8FFF4_9HELI</name>
<dbReference type="Gene3D" id="3.40.50.300">
    <property type="entry name" value="P-loop containing nucleotide triphosphate hydrolases"/>
    <property type="match status" value="1"/>
</dbReference>
<dbReference type="InterPro" id="IPR051943">
    <property type="entry name" value="TRAFAC_Dynamin-like_GTPase"/>
</dbReference>
<dbReference type="PANTHER" id="PTHR43681">
    <property type="entry name" value="TRANSMEMBRANE GTPASE FZO"/>
    <property type="match status" value="1"/>
</dbReference>
<dbReference type="AlphaFoldDB" id="A0A2U8FFF4"/>
<dbReference type="CDD" id="cd09912">
    <property type="entry name" value="DLP_2"/>
    <property type="match status" value="1"/>
</dbReference>
<dbReference type="Pfam" id="PF00350">
    <property type="entry name" value="Dynamin_N"/>
    <property type="match status" value="1"/>
</dbReference>
<dbReference type="InterPro" id="IPR027417">
    <property type="entry name" value="P-loop_NTPase"/>
</dbReference>